<accession>A0A6A7RTR3</accession>
<evidence type="ECO:0000256" key="1">
    <source>
        <dbReference type="SAM" id="Phobius"/>
    </source>
</evidence>
<evidence type="ECO:0000313" key="2">
    <source>
        <dbReference type="EMBL" id="MQM30798.1"/>
    </source>
</evidence>
<sequence length="446" mass="48394">ANDGRPPARAWFALTVTVLLAAWIIIDFPYHPLLLALALLAYAAALWRNPRLLWAAVPAAIPLLDLAPWSGRFYLDEFDFLIIVSLVVAYARVPPAPRNQYRDVVGFAVACLIAGVFAIGTLRGMLPLALPDANSFSNYHSPYNALRVAKGAFWALLLWALMPRFAAGGVDIRMPFARGMVLGLAGTVAVVIWERLLFPGLFNFTDHYRVTGPFSLMHTGGAAIETYLTAALPFAVLLTVQSRALAARLGGGLLLLASGYALAVTFARAGYAGFAVALIIICLAAFLPRRPRTSRTAASDSSAPAAQLQPASDLRLGSPRIYRWAAPLLLIAVLAAVAAPIYSGSYARERLASSGSDLAVRQAHWADALAMRDPGLLSALFGMGIGRYPETHYWRSSEDKATSYRLESEGDNRFLRLGTGQPLYMEQFVRSEPGQEYLLRLDTRSA</sequence>
<feature type="transmembrane region" description="Helical" evidence="1">
    <location>
        <begin position="146"/>
        <end position="167"/>
    </location>
</feature>
<gene>
    <name evidence="2" type="ORF">CRU78_09815</name>
</gene>
<dbReference type="EMBL" id="PDHS01000216">
    <property type="protein sequence ID" value="MQM30798.1"/>
    <property type="molecule type" value="Genomic_DNA"/>
</dbReference>
<protein>
    <submittedName>
        <fullName evidence="2">VanZ family protein</fullName>
    </submittedName>
</protein>
<feature type="transmembrane region" description="Helical" evidence="1">
    <location>
        <begin position="77"/>
        <end position="93"/>
    </location>
</feature>
<proteinExistence type="predicted"/>
<feature type="transmembrane region" description="Helical" evidence="1">
    <location>
        <begin position="321"/>
        <end position="342"/>
    </location>
</feature>
<organism evidence="2 3">
    <name type="scientific">Candidatus Accumulibacter phosphatis</name>
    <dbReference type="NCBI Taxonomy" id="327160"/>
    <lineage>
        <taxon>Bacteria</taxon>
        <taxon>Pseudomonadati</taxon>
        <taxon>Pseudomonadota</taxon>
        <taxon>Betaproteobacteria</taxon>
        <taxon>Candidatus Accumulibacter</taxon>
    </lineage>
</organism>
<feature type="non-terminal residue" evidence="2">
    <location>
        <position position="446"/>
    </location>
</feature>
<dbReference type="Proteomes" id="UP000342300">
    <property type="component" value="Unassembled WGS sequence"/>
</dbReference>
<feature type="transmembrane region" description="Helical" evidence="1">
    <location>
        <begin position="269"/>
        <end position="287"/>
    </location>
</feature>
<name>A0A6A7RTR3_9PROT</name>
<reference evidence="2 3" key="1">
    <citation type="submission" date="2017-09" db="EMBL/GenBank/DDBJ databases">
        <title>Metagenomic Analysis Reveals Denitrifying Candidatus Accumulibacter and Flanking Population as a Source of N2O.</title>
        <authorList>
            <person name="Gao H."/>
            <person name="Mao Y."/>
            <person name="Zhao X."/>
            <person name="Liu W.-T."/>
            <person name="Zhang T."/>
            <person name="Wells G."/>
        </authorList>
    </citation>
    <scope>NUCLEOTIDE SEQUENCE [LARGE SCALE GENOMIC DNA]</scope>
    <source>
        <strain evidence="2">CANDO_2_IC</strain>
    </source>
</reference>
<feature type="transmembrane region" description="Helical" evidence="1">
    <location>
        <begin position="218"/>
        <end position="238"/>
    </location>
</feature>
<feature type="transmembrane region" description="Helical" evidence="1">
    <location>
        <begin position="105"/>
        <end position="126"/>
    </location>
</feature>
<dbReference type="AlphaFoldDB" id="A0A6A7RTR3"/>
<keyword evidence="1" id="KW-0812">Transmembrane</keyword>
<feature type="transmembrane region" description="Helical" evidence="1">
    <location>
        <begin position="52"/>
        <end position="71"/>
    </location>
</feature>
<feature type="transmembrane region" description="Helical" evidence="1">
    <location>
        <begin position="245"/>
        <end position="263"/>
    </location>
</feature>
<feature type="transmembrane region" description="Helical" evidence="1">
    <location>
        <begin position="179"/>
        <end position="198"/>
    </location>
</feature>
<feature type="non-terminal residue" evidence="2">
    <location>
        <position position="1"/>
    </location>
</feature>
<comment type="caution">
    <text evidence="2">The sequence shown here is derived from an EMBL/GenBank/DDBJ whole genome shotgun (WGS) entry which is preliminary data.</text>
</comment>
<keyword evidence="1" id="KW-1133">Transmembrane helix</keyword>
<feature type="transmembrane region" description="Helical" evidence="1">
    <location>
        <begin position="12"/>
        <end position="45"/>
    </location>
</feature>
<keyword evidence="1" id="KW-0472">Membrane</keyword>
<evidence type="ECO:0000313" key="3">
    <source>
        <dbReference type="Proteomes" id="UP000342300"/>
    </source>
</evidence>